<dbReference type="Pfam" id="PF00672">
    <property type="entry name" value="HAMP"/>
    <property type="match status" value="1"/>
</dbReference>
<dbReference type="PANTHER" id="PTHR43156">
    <property type="entry name" value="STAGE II SPORULATION PROTEIN E-RELATED"/>
    <property type="match status" value="1"/>
</dbReference>
<dbReference type="InterPro" id="IPR003660">
    <property type="entry name" value="HAMP_dom"/>
</dbReference>
<keyword evidence="3" id="KW-0472">Membrane</keyword>
<proteinExistence type="predicted"/>
<evidence type="ECO:0000313" key="6">
    <source>
        <dbReference type="EMBL" id="MFC4160073.1"/>
    </source>
</evidence>
<evidence type="ECO:0000313" key="7">
    <source>
        <dbReference type="Proteomes" id="UP001595791"/>
    </source>
</evidence>
<evidence type="ECO:0000256" key="3">
    <source>
        <dbReference type="SAM" id="Phobius"/>
    </source>
</evidence>
<dbReference type="PANTHER" id="PTHR43156:SF2">
    <property type="entry name" value="STAGE II SPORULATION PROTEIN E"/>
    <property type="match status" value="1"/>
</dbReference>
<evidence type="ECO:0000259" key="4">
    <source>
        <dbReference type="PROSITE" id="PS50885"/>
    </source>
</evidence>
<feature type="domain" description="PPM-type phosphatase" evidence="5">
    <location>
        <begin position="462"/>
        <end position="678"/>
    </location>
</feature>
<dbReference type="PROSITE" id="PS51746">
    <property type="entry name" value="PPM_2"/>
    <property type="match status" value="1"/>
</dbReference>
<keyword evidence="7" id="KW-1185">Reference proteome</keyword>
<dbReference type="Pfam" id="PF07228">
    <property type="entry name" value="SpoIIE"/>
    <property type="match status" value="1"/>
</dbReference>
<dbReference type="Proteomes" id="UP001595791">
    <property type="component" value="Unassembled WGS sequence"/>
</dbReference>
<organism evidence="6 7">
    <name type="scientific">Chitinimonas lacunae</name>
    <dbReference type="NCBI Taxonomy" id="1963018"/>
    <lineage>
        <taxon>Bacteria</taxon>
        <taxon>Pseudomonadati</taxon>
        <taxon>Pseudomonadota</taxon>
        <taxon>Betaproteobacteria</taxon>
        <taxon>Neisseriales</taxon>
        <taxon>Chitinibacteraceae</taxon>
        <taxon>Chitinimonas</taxon>
    </lineage>
</organism>
<gene>
    <name evidence="6" type="ORF">ACFOW7_12010</name>
</gene>
<dbReference type="EMBL" id="JBHSBU010000001">
    <property type="protein sequence ID" value="MFC4160073.1"/>
    <property type="molecule type" value="Genomic_DNA"/>
</dbReference>
<feature type="coiled-coil region" evidence="2">
    <location>
        <begin position="333"/>
        <end position="360"/>
    </location>
</feature>
<evidence type="ECO:0000256" key="1">
    <source>
        <dbReference type="ARBA" id="ARBA00022801"/>
    </source>
</evidence>
<evidence type="ECO:0000259" key="5">
    <source>
        <dbReference type="PROSITE" id="PS51746"/>
    </source>
</evidence>
<keyword evidence="3" id="KW-0812">Transmembrane</keyword>
<protein>
    <submittedName>
        <fullName evidence="6">PP2C family protein-serine/threonine phosphatase</fullName>
        <ecNumber evidence="6">3.1.3.16</ecNumber>
    </submittedName>
</protein>
<sequence length="693" mass="76492">MLRTRLPLLVSAAMSLLWIGLALMLWQHDQRFETRYAKSLMLAQDIAWKKIQSRKLQILQEHALALLADRELADALTRQDQRSANDRFEHYASEHPELRIDAYTPNHSLLFTSSAELEQRALLDAGGLNKLLLGQPLSGVGQIDAMRYQILIAQPLHSTSSTVGVLALSFPIDAALDELKQHLGADAYLLNLRGRMTHGTDHWLWRNVSAHPSLRTAGVQRVVREGQVYLAVSLPVRNPDGRVIGALVTLRDYSQAAADDRFFTLAWAGGGALMAVLITLGLFLYVRRSLQPLTRVAAVINALAHGDTEARLAESDEELPDEAGEIARGVAVLREELLKLEMLRDERVRQRQRQEKLIREQLFALAVNLDSQVRADILSDLDAALDSARAGQEGNQLSALADILGRLSALVTNQQRQLLQLVDELRLAMETKARLASLQQELEIARQMQQSILPRALPPRAEISIAATMIPAKEVGGDFYDYFLLDEHHLGVVVADVSGKGVPAALFMAISRSLLKAYARFFRSPAACLGKLNQLLASENEQMMFVTVFYGVLDLVSGEFVFLNAGHNPPLLQRADGTLEWLPKTEGMALAVVEDFAFGDACIRLTPGDTLVMFTDGVTEAVDEHDRLFGEARLMQAMAQIGPTEAVDTIPERLVEAVRDFAAGTPQSDDITCVVMRYGEQVAKPSSAEPQEA</sequence>
<dbReference type="PROSITE" id="PS50885">
    <property type="entry name" value="HAMP"/>
    <property type="match status" value="1"/>
</dbReference>
<keyword evidence="2" id="KW-0175">Coiled coil</keyword>
<dbReference type="SMART" id="SM00331">
    <property type="entry name" value="PP2C_SIG"/>
    <property type="match status" value="1"/>
</dbReference>
<dbReference type="InterPro" id="IPR052016">
    <property type="entry name" value="Bact_Sigma-Reg"/>
</dbReference>
<keyword evidence="3" id="KW-1133">Transmembrane helix</keyword>
<comment type="caution">
    <text evidence="6">The sequence shown here is derived from an EMBL/GenBank/DDBJ whole genome shotgun (WGS) entry which is preliminary data.</text>
</comment>
<dbReference type="Gene3D" id="3.60.40.10">
    <property type="entry name" value="PPM-type phosphatase domain"/>
    <property type="match status" value="1"/>
</dbReference>
<keyword evidence="1 6" id="KW-0378">Hydrolase</keyword>
<dbReference type="Gene3D" id="6.10.340.10">
    <property type="match status" value="1"/>
</dbReference>
<reference evidence="7" key="1">
    <citation type="journal article" date="2019" name="Int. J. Syst. Evol. Microbiol.">
        <title>The Global Catalogue of Microorganisms (GCM) 10K type strain sequencing project: providing services to taxonomists for standard genome sequencing and annotation.</title>
        <authorList>
            <consortium name="The Broad Institute Genomics Platform"/>
            <consortium name="The Broad Institute Genome Sequencing Center for Infectious Disease"/>
            <person name="Wu L."/>
            <person name="Ma J."/>
        </authorList>
    </citation>
    <scope>NUCLEOTIDE SEQUENCE [LARGE SCALE GENOMIC DNA]</scope>
    <source>
        <strain evidence="7">LMG 29894</strain>
    </source>
</reference>
<evidence type="ECO:0000256" key="2">
    <source>
        <dbReference type="SAM" id="Coils"/>
    </source>
</evidence>
<dbReference type="SMART" id="SM00304">
    <property type="entry name" value="HAMP"/>
    <property type="match status" value="1"/>
</dbReference>
<dbReference type="InterPro" id="IPR001932">
    <property type="entry name" value="PPM-type_phosphatase-like_dom"/>
</dbReference>
<accession>A0ABV8MSE1</accession>
<dbReference type="InterPro" id="IPR036457">
    <property type="entry name" value="PPM-type-like_dom_sf"/>
</dbReference>
<dbReference type="GO" id="GO:0004722">
    <property type="term" value="F:protein serine/threonine phosphatase activity"/>
    <property type="evidence" value="ECO:0007669"/>
    <property type="project" value="UniProtKB-EC"/>
</dbReference>
<dbReference type="RefSeq" id="WP_378164509.1">
    <property type="nucleotide sequence ID" value="NZ_JBHSBU010000001.1"/>
</dbReference>
<dbReference type="SUPFAM" id="SSF81606">
    <property type="entry name" value="PP2C-like"/>
    <property type="match status" value="1"/>
</dbReference>
<feature type="domain" description="HAMP" evidence="4">
    <location>
        <begin position="287"/>
        <end position="342"/>
    </location>
</feature>
<feature type="transmembrane region" description="Helical" evidence="3">
    <location>
        <begin position="265"/>
        <end position="286"/>
    </location>
</feature>
<dbReference type="EC" id="3.1.3.16" evidence="6"/>
<name>A0ABV8MSE1_9NEIS</name>